<sequence length="386" mass="40403">MLHQSQGSVLPLGAPLEQHLRSSLRLFGGRLGTGHVLCRLPRHLGCARGAVLFALLSSVHVYRVLLFCISSRRRSRRSLDAARPCLWITIFLLYVGVPSVVACLHIFVHVLQARLRGLGDEERAFVVFVFVFLAFVLLVDISLWSSSSSSSSPSSAAVVPRNSADASWFELVAANIRVRRPPKEGSGAAGRRWAAFVVPSDVRGGSSSTLGLLAGGPMTLVTTWSPMRMVATCCVGRRGELAAGRRLGRDGVGGWIAGMGGSRDVFCLCASCWVAAAFVASLLASSKAPAAADTSSASASACPPAPSVGPSSSSAWLATLSSSSSSSSGLELRVPLSGSPSDGGSEGATVSSVVDFLLTQRLRRLMAPASLDIDADDTPLPLCVPW</sequence>
<keyword evidence="4" id="KW-1185">Reference proteome</keyword>
<feature type="transmembrane region" description="Helical" evidence="2">
    <location>
        <begin position="90"/>
        <end position="112"/>
    </location>
</feature>
<keyword evidence="2" id="KW-0812">Transmembrane</keyword>
<proteinExistence type="predicted"/>
<reference evidence="3 4" key="1">
    <citation type="journal article" date="2024" name="Commun. Biol.">
        <title>Comparative genomic analysis of thermophilic fungi reveals convergent evolutionary adaptations and gene losses.</title>
        <authorList>
            <person name="Steindorff A.S."/>
            <person name="Aguilar-Pontes M.V."/>
            <person name="Robinson A.J."/>
            <person name="Andreopoulos B."/>
            <person name="LaButti K."/>
            <person name="Kuo A."/>
            <person name="Mondo S."/>
            <person name="Riley R."/>
            <person name="Otillar R."/>
            <person name="Haridas S."/>
            <person name="Lipzen A."/>
            <person name="Grimwood J."/>
            <person name="Schmutz J."/>
            <person name="Clum A."/>
            <person name="Reid I.D."/>
            <person name="Moisan M.C."/>
            <person name="Butler G."/>
            <person name="Nguyen T.T.M."/>
            <person name="Dewar K."/>
            <person name="Conant G."/>
            <person name="Drula E."/>
            <person name="Henrissat B."/>
            <person name="Hansel C."/>
            <person name="Singer S."/>
            <person name="Hutchinson M.I."/>
            <person name="de Vries R.P."/>
            <person name="Natvig D.O."/>
            <person name="Powell A.J."/>
            <person name="Tsang A."/>
            <person name="Grigoriev I.V."/>
        </authorList>
    </citation>
    <scope>NUCLEOTIDE SEQUENCE [LARGE SCALE GENOMIC DNA]</scope>
    <source>
        <strain evidence="3 4">ATCC 24622</strain>
    </source>
</reference>
<protein>
    <submittedName>
        <fullName evidence="3">Uncharacterized protein</fullName>
    </submittedName>
</protein>
<feature type="region of interest" description="Disordered" evidence="1">
    <location>
        <begin position="324"/>
        <end position="348"/>
    </location>
</feature>
<feature type="transmembrane region" description="Helical" evidence="2">
    <location>
        <begin position="124"/>
        <end position="144"/>
    </location>
</feature>
<evidence type="ECO:0000313" key="3">
    <source>
        <dbReference type="EMBL" id="KAL1835625.1"/>
    </source>
</evidence>
<feature type="compositionally biased region" description="Polar residues" evidence="1">
    <location>
        <begin position="338"/>
        <end position="348"/>
    </location>
</feature>
<organism evidence="3 4">
    <name type="scientific">Phialemonium thermophilum</name>
    <dbReference type="NCBI Taxonomy" id="223376"/>
    <lineage>
        <taxon>Eukaryota</taxon>
        <taxon>Fungi</taxon>
        <taxon>Dikarya</taxon>
        <taxon>Ascomycota</taxon>
        <taxon>Pezizomycotina</taxon>
        <taxon>Sordariomycetes</taxon>
        <taxon>Sordariomycetidae</taxon>
        <taxon>Cephalothecales</taxon>
        <taxon>Cephalothecaceae</taxon>
        <taxon>Phialemonium</taxon>
    </lineage>
</organism>
<comment type="caution">
    <text evidence="3">The sequence shown here is derived from an EMBL/GenBank/DDBJ whole genome shotgun (WGS) entry which is preliminary data.</text>
</comment>
<evidence type="ECO:0000313" key="4">
    <source>
        <dbReference type="Proteomes" id="UP001586593"/>
    </source>
</evidence>
<evidence type="ECO:0000256" key="2">
    <source>
        <dbReference type="SAM" id="Phobius"/>
    </source>
</evidence>
<evidence type="ECO:0000256" key="1">
    <source>
        <dbReference type="SAM" id="MobiDB-lite"/>
    </source>
</evidence>
<keyword evidence="2" id="KW-0472">Membrane</keyword>
<gene>
    <name evidence="3" type="ORF">VTK73DRAFT_5497</name>
</gene>
<keyword evidence="2" id="KW-1133">Transmembrane helix</keyword>
<dbReference type="EMBL" id="JAZHXJ010003061">
    <property type="protein sequence ID" value="KAL1835625.1"/>
    <property type="molecule type" value="Genomic_DNA"/>
</dbReference>
<dbReference type="Proteomes" id="UP001586593">
    <property type="component" value="Unassembled WGS sequence"/>
</dbReference>
<feature type="transmembrane region" description="Helical" evidence="2">
    <location>
        <begin position="50"/>
        <end position="69"/>
    </location>
</feature>
<accession>A0ABR3V1F9</accession>
<name>A0ABR3V1F9_9PEZI</name>